<keyword evidence="3" id="KW-1185">Reference proteome</keyword>
<dbReference type="RefSeq" id="WP_110251007.1">
    <property type="nucleotide sequence ID" value="NZ_QJJR01000004.1"/>
</dbReference>
<organism evidence="2 3">
    <name type="scientific">Streptohalobacillus salinus</name>
    <dbReference type="NCBI Taxonomy" id="621096"/>
    <lineage>
        <taxon>Bacteria</taxon>
        <taxon>Bacillati</taxon>
        <taxon>Bacillota</taxon>
        <taxon>Bacilli</taxon>
        <taxon>Bacillales</taxon>
        <taxon>Bacillaceae</taxon>
        <taxon>Streptohalobacillus</taxon>
    </lineage>
</organism>
<keyword evidence="1" id="KW-0812">Transmembrane</keyword>
<sequence length="176" mass="19701">MKLSTHQLTLIAVLAAMSAVGRIFFQQVPSGQPTTAIIILSGFFLGPTQAMILAALTTYLSNMMMGMGLWTLWQILAWSMIGLIAGLIGKVVKKHAYPVLISFGVLSGFIYGLFFALINFMVSGKFWGYYLAGVMFDLNHAISNIIFIVVLYKPFLLLFKRFNHQQVRTRADIKKR</sequence>
<dbReference type="EMBL" id="QJJR01000004">
    <property type="protein sequence ID" value="PXW91707.1"/>
    <property type="molecule type" value="Genomic_DNA"/>
</dbReference>
<dbReference type="OrthoDB" id="5198189at2"/>
<feature type="transmembrane region" description="Helical" evidence="1">
    <location>
        <begin position="141"/>
        <end position="159"/>
    </location>
</feature>
<keyword evidence="1" id="KW-1133">Transmembrane helix</keyword>
<name>A0A2V3WB64_9BACI</name>
<comment type="caution">
    <text evidence="2">The sequence shown here is derived from an EMBL/GenBank/DDBJ whole genome shotgun (WGS) entry which is preliminary data.</text>
</comment>
<dbReference type="Gene3D" id="1.10.1760.20">
    <property type="match status" value="1"/>
</dbReference>
<dbReference type="GO" id="GO:0022857">
    <property type="term" value="F:transmembrane transporter activity"/>
    <property type="evidence" value="ECO:0007669"/>
    <property type="project" value="InterPro"/>
</dbReference>
<gene>
    <name evidence="2" type="ORF">DES38_104140</name>
</gene>
<protein>
    <submittedName>
        <fullName evidence="2">Energy-coupling factor transport system substrate-specific component</fullName>
    </submittedName>
</protein>
<feature type="transmembrane region" description="Helical" evidence="1">
    <location>
        <begin position="37"/>
        <end position="60"/>
    </location>
</feature>
<feature type="transmembrane region" description="Helical" evidence="1">
    <location>
        <begin position="6"/>
        <end position="25"/>
    </location>
</feature>
<reference evidence="2 3" key="1">
    <citation type="submission" date="2018-05" db="EMBL/GenBank/DDBJ databases">
        <title>Genomic Encyclopedia of Type Strains, Phase IV (KMG-IV): sequencing the most valuable type-strain genomes for metagenomic binning, comparative biology and taxonomic classification.</title>
        <authorList>
            <person name="Goeker M."/>
        </authorList>
    </citation>
    <scope>NUCLEOTIDE SEQUENCE [LARGE SCALE GENOMIC DNA]</scope>
    <source>
        <strain evidence="2 3">DSM 22440</strain>
    </source>
</reference>
<dbReference type="Pfam" id="PF07155">
    <property type="entry name" value="ECF-ribofla_trS"/>
    <property type="match status" value="1"/>
</dbReference>
<evidence type="ECO:0000256" key="1">
    <source>
        <dbReference type="SAM" id="Phobius"/>
    </source>
</evidence>
<feature type="transmembrane region" description="Helical" evidence="1">
    <location>
        <begin position="72"/>
        <end position="92"/>
    </location>
</feature>
<dbReference type="InterPro" id="IPR009825">
    <property type="entry name" value="ECF_substrate-spec-like"/>
</dbReference>
<keyword evidence="1" id="KW-0472">Membrane</keyword>
<evidence type="ECO:0000313" key="3">
    <source>
        <dbReference type="Proteomes" id="UP000247922"/>
    </source>
</evidence>
<feature type="transmembrane region" description="Helical" evidence="1">
    <location>
        <begin position="99"/>
        <end position="121"/>
    </location>
</feature>
<dbReference type="AlphaFoldDB" id="A0A2V3WB64"/>
<proteinExistence type="predicted"/>
<accession>A0A2V3WB64</accession>
<evidence type="ECO:0000313" key="2">
    <source>
        <dbReference type="EMBL" id="PXW91707.1"/>
    </source>
</evidence>
<dbReference type="Proteomes" id="UP000247922">
    <property type="component" value="Unassembled WGS sequence"/>
</dbReference>